<dbReference type="OrthoDB" id="3592703at2759"/>
<feature type="domain" description="MaoC-like" evidence="2">
    <location>
        <begin position="118"/>
        <end position="203"/>
    </location>
</feature>
<dbReference type="STRING" id="3075.A0A087SFM3"/>
<dbReference type="SUPFAM" id="SSF54637">
    <property type="entry name" value="Thioesterase/thiol ester dehydrase-isomerase"/>
    <property type="match status" value="1"/>
</dbReference>
<evidence type="ECO:0000313" key="5">
    <source>
        <dbReference type="Proteomes" id="UP000028924"/>
    </source>
</evidence>
<dbReference type="PANTHER" id="PTHR43437">
    <property type="entry name" value="HYDROXYACYL-THIOESTER DEHYDRATASE TYPE 2, MITOCHONDRIAL-RELATED"/>
    <property type="match status" value="1"/>
</dbReference>
<evidence type="ECO:0000313" key="6">
    <source>
        <dbReference type="Proteomes" id="UP000279271"/>
    </source>
</evidence>
<dbReference type="InterPro" id="IPR002539">
    <property type="entry name" value="MaoC-like_dom"/>
</dbReference>
<dbReference type="EMBL" id="QOKY01000130">
    <property type="protein sequence ID" value="RMZ57050.1"/>
    <property type="molecule type" value="Genomic_DNA"/>
</dbReference>
<dbReference type="GO" id="GO:0006633">
    <property type="term" value="P:fatty acid biosynthetic process"/>
    <property type="evidence" value="ECO:0007669"/>
    <property type="project" value="TreeGrafter"/>
</dbReference>
<dbReference type="GO" id="GO:0005739">
    <property type="term" value="C:mitochondrion"/>
    <property type="evidence" value="ECO:0007669"/>
    <property type="project" value="TreeGrafter"/>
</dbReference>
<dbReference type="InterPro" id="IPR050965">
    <property type="entry name" value="UPF0336/Enoyl-CoA_hydratase"/>
</dbReference>
<dbReference type="Proteomes" id="UP000028924">
    <property type="component" value="Unassembled WGS sequence"/>
</dbReference>
<reference evidence="3 5" key="1">
    <citation type="journal article" date="2014" name="BMC Genomics">
        <title>Oil accumulation mechanisms of the oleaginous microalga Chlorella protothecoides revealed through its genome, transcriptomes, and proteomes.</title>
        <authorList>
            <person name="Gao C."/>
            <person name="Wang Y."/>
            <person name="Shen Y."/>
            <person name="Yan D."/>
            <person name="He X."/>
            <person name="Dai J."/>
            <person name="Wu Q."/>
        </authorList>
    </citation>
    <scope>NUCLEOTIDE SEQUENCE [LARGE SCALE GENOMIC DNA]</scope>
    <source>
        <strain evidence="3 5">0710</strain>
    </source>
</reference>
<dbReference type="GO" id="GO:0019171">
    <property type="term" value="F:(3R)-hydroxyacyl-[acyl-carrier-protein] dehydratase activity"/>
    <property type="evidence" value="ECO:0007669"/>
    <property type="project" value="TreeGrafter"/>
</dbReference>
<name>A0A087SFM3_AUXPR</name>
<dbReference type="GeneID" id="23612910"/>
<evidence type="ECO:0000313" key="4">
    <source>
        <dbReference type="EMBL" id="RMZ57050.1"/>
    </source>
</evidence>
<evidence type="ECO:0000256" key="1">
    <source>
        <dbReference type="SAM" id="Phobius"/>
    </source>
</evidence>
<protein>
    <submittedName>
        <fullName evidence="3">Hydroxyacyl-thioester dehydratase type 2, mitochondrial</fullName>
    </submittedName>
</protein>
<keyword evidence="1" id="KW-0812">Transmembrane</keyword>
<dbReference type="eggNOG" id="KOG1206">
    <property type="taxonomic scope" value="Eukaryota"/>
</dbReference>
<evidence type="ECO:0000313" key="3">
    <source>
        <dbReference type="EMBL" id="KFM24527.1"/>
    </source>
</evidence>
<dbReference type="Pfam" id="PF01575">
    <property type="entry name" value="MaoC_dehydratas"/>
    <property type="match status" value="1"/>
</dbReference>
<gene>
    <name evidence="4" type="ORF">APUTEX25_002282</name>
    <name evidence="3" type="ORF">F751_1519</name>
</gene>
<keyword evidence="1" id="KW-1133">Transmembrane helix</keyword>
<dbReference type="InterPro" id="IPR029069">
    <property type="entry name" value="HotDog_dom_sf"/>
</dbReference>
<proteinExistence type="predicted"/>
<feature type="transmembrane region" description="Helical" evidence="1">
    <location>
        <begin position="45"/>
        <end position="62"/>
    </location>
</feature>
<dbReference type="Gene3D" id="3.10.129.10">
    <property type="entry name" value="Hotdog Thioesterase"/>
    <property type="match status" value="1"/>
</dbReference>
<dbReference type="RefSeq" id="XP_011397415.1">
    <property type="nucleotide sequence ID" value="XM_011399113.1"/>
</dbReference>
<dbReference type="KEGG" id="apro:F751_1519"/>
<reference evidence="4" key="4">
    <citation type="submission" date="2018-11" db="EMBL/GenBank/DDBJ databases">
        <title>Characterization of plant carbon substrate utilization by Auxenochlorella protothecoides.</title>
        <authorList>
            <person name="Vogler B.W."/>
            <person name="Starkenburg S.R."/>
            <person name="Sudasinghe N."/>
            <person name="Schambach J.Y."/>
            <person name="Rollin J.A."/>
            <person name="Pattathil S."/>
            <person name="Barry A.N."/>
        </authorList>
    </citation>
    <scope>NUCLEOTIDE SEQUENCE [LARGE SCALE GENOMIC DNA]</scope>
    <source>
        <strain evidence="4">UTEX 25</strain>
    </source>
</reference>
<accession>A0A087SFM3</accession>
<keyword evidence="1" id="KW-0472">Membrane</keyword>
<feature type="transmembrane region" description="Helical" evidence="1">
    <location>
        <begin position="12"/>
        <end position="33"/>
    </location>
</feature>
<dbReference type="Proteomes" id="UP000279271">
    <property type="component" value="Unassembled WGS sequence"/>
</dbReference>
<keyword evidence="5" id="KW-1185">Reference proteome</keyword>
<reference evidence="4" key="3">
    <citation type="submission" date="2018-10" db="EMBL/GenBank/DDBJ databases">
        <authorList>
            <person name="Hovde B."/>
            <person name="Zhang X."/>
        </authorList>
    </citation>
    <scope>NUCLEOTIDE SEQUENCE [LARGE SCALE GENOMIC DNA]</scope>
    <source>
        <strain evidence="4">UTEX 25</strain>
    </source>
</reference>
<dbReference type="PANTHER" id="PTHR43437:SF3">
    <property type="entry name" value="HYDROXYACYL-THIOESTER DEHYDRATASE TYPE 2, MITOCHONDRIAL"/>
    <property type="match status" value="1"/>
</dbReference>
<sequence>MSDDREKELQQALAGCVLDSSWFYCVAGVGLAIPIGVRLKSYNPLVYLGLSGTLLDLLNGYNKCTKERAELRDYQLAVSTRAPRLCGLVGHARGAQARRLATGAGPDLGLGATLQRAVAFGPSEVAAFVRLTGDTNPIHQSLPAAQAAGFERCLVPGIMAASLFPALIGSAVPGALYLTQTLKFRAPVQVSEPMLASVTVSRISGRRLTFDTQLTDSAGAVRVSGSALAMLPPST</sequence>
<dbReference type="EMBL" id="KL662108">
    <property type="protein sequence ID" value="KFM24527.1"/>
    <property type="molecule type" value="Genomic_DNA"/>
</dbReference>
<reference evidence="6" key="2">
    <citation type="journal article" date="2018" name="Algal Res.">
        <title>Characterization of plant carbon substrate utilization by Auxenochlorella protothecoides.</title>
        <authorList>
            <person name="Vogler B.W."/>
            <person name="Starkenburg S.R."/>
            <person name="Sudasinghe N."/>
            <person name="Schambach J.Y."/>
            <person name="Rollin J.A."/>
            <person name="Pattathil S."/>
            <person name="Barry A.N."/>
        </authorList>
    </citation>
    <scope>NUCLEOTIDE SEQUENCE [LARGE SCALE GENOMIC DNA]</scope>
    <source>
        <strain evidence="6">UTEX 25</strain>
    </source>
</reference>
<dbReference type="AlphaFoldDB" id="A0A087SFM3"/>
<evidence type="ECO:0000259" key="2">
    <source>
        <dbReference type="Pfam" id="PF01575"/>
    </source>
</evidence>
<organism evidence="3 5">
    <name type="scientific">Auxenochlorella protothecoides</name>
    <name type="common">Green microalga</name>
    <name type="synonym">Chlorella protothecoides</name>
    <dbReference type="NCBI Taxonomy" id="3075"/>
    <lineage>
        <taxon>Eukaryota</taxon>
        <taxon>Viridiplantae</taxon>
        <taxon>Chlorophyta</taxon>
        <taxon>core chlorophytes</taxon>
        <taxon>Trebouxiophyceae</taxon>
        <taxon>Chlorellales</taxon>
        <taxon>Chlorellaceae</taxon>
        <taxon>Auxenochlorella</taxon>
    </lineage>
</organism>